<feature type="region of interest" description="Disordered" evidence="1">
    <location>
        <begin position="39"/>
        <end position="139"/>
    </location>
</feature>
<feature type="region of interest" description="Disordered" evidence="1">
    <location>
        <begin position="379"/>
        <end position="417"/>
    </location>
</feature>
<feature type="region of interest" description="Disordered" evidence="1">
    <location>
        <begin position="236"/>
        <end position="322"/>
    </location>
</feature>
<feature type="compositionally biased region" description="Polar residues" evidence="1">
    <location>
        <begin position="343"/>
        <end position="352"/>
    </location>
</feature>
<evidence type="ECO:0000313" key="2">
    <source>
        <dbReference type="EMBL" id="KIO15606.1"/>
    </source>
</evidence>
<protein>
    <submittedName>
        <fullName evidence="2">Uncharacterized protein</fullName>
    </submittedName>
</protein>
<feature type="compositionally biased region" description="Basic and acidic residues" evidence="1">
    <location>
        <begin position="1"/>
        <end position="10"/>
    </location>
</feature>
<organism evidence="2 3">
    <name type="scientific">Tulasnella calospora MUT 4182</name>
    <dbReference type="NCBI Taxonomy" id="1051891"/>
    <lineage>
        <taxon>Eukaryota</taxon>
        <taxon>Fungi</taxon>
        <taxon>Dikarya</taxon>
        <taxon>Basidiomycota</taxon>
        <taxon>Agaricomycotina</taxon>
        <taxon>Agaricomycetes</taxon>
        <taxon>Cantharellales</taxon>
        <taxon>Tulasnellaceae</taxon>
        <taxon>Tulasnella</taxon>
    </lineage>
</organism>
<gene>
    <name evidence="2" type="ORF">M407DRAFT_34804</name>
</gene>
<feature type="region of interest" description="Disordered" evidence="1">
    <location>
        <begin position="439"/>
        <end position="469"/>
    </location>
</feature>
<sequence>MKKPSTEHTRGQQIAPIPPATSLAPSTCLAQTVTIEARRKPPALATPQPIPPAVLDPAYIPLPPSPRAAAPVAPDPPVKTKAVKAAESGKSTYTKQPPAHDEQVMQSVALGDEQDELPSASNAQRSATPPKPSYSLFSVPSANASMSSLYVFTDKRVPRNFSPPKKLAPNEDGVISSQDALSPQPIQQGPTPTQVLPDTSSATPDRPRPPSPLCRTCLVQPKFRGFDYCSKTCTPEAERKKRVLPAPSRPKAPVTFAKPLDDPRAGASAFSPYSSERQSTPDLDSYVASSTAATSGQPVAEPAGLAGAQSLQAPTGDPNQAYIPLAIDSEALGDFMVPPRLYQQINDSSSSERGAEPRIGGYGDQKATFGLYQANEQPIASGAHAPGTPVVLTARSGDERSKGSTSYLPLASSLAPPPVVETVPPVEETVPPVEETVPALATDDGLIMSPPLRLPPRDTRAGQGRSGDRFSLIKKWANLGSDLRKGKNKD</sequence>
<feature type="compositionally biased region" description="Pro residues" evidence="1">
    <location>
        <begin position="48"/>
        <end position="66"/>
    </location>
</feature>
<evidence type="ECO:0000313" key="3">
    <source>
        <dbReference type="Proteomes" id="UP000054248"/>
    </source>
</evidence>
<keyword evidence="3" id="KW-1185">Reference proteome</keyword>
<feature type="compositionally biased region" description="Low complexity" evidence="1">
    <location>
        <begin position="408"/>
        <end position="417"/>
    </location>
</feature>
<name>A0A0C3Q017_9AGAM</name>
<feature type="compositionally biased region" description="Polar residues" evidence="1">
    <location>
        <begin position="271"/>
        <end position="297"/>
    </location>
</feature>
<feature type="region of interest" description="Disordered" evidence="1">
    <location>
        <begin position="343"/>
        <end position="362"/>
    </location>
</feature>
<proteinExistence type="predicted"/>
<feature type="compositionally biased region" description="Low complexity" evidence="1">
    <location>
        <begin position="183"/>
        <end position="194"/>
    </location>
</feature>
<reference evidence="3" key="2">
    <citation type="submission" date="2015-01" db="EMBL/GenBank/DDBJ databases">
        <title>Evolutionary Origins and Diversification of the Mycorrhizal Mutualists.</title>
        <authorList>
            <consortium name="DOE Joint Genome Institute"/>
            <consortium name="Mycorrhizal Genomics Consortium"/>
            <person name="Kohler A."/>
            <person name="Kuo A."/>
            <person name="Nagy L.G."/>
            <person name="Floudas D."/>
            <person name="Copeland A."/>
            <person name="Barry K.W."/>
            <person name="Cichocki N."/>
            <person name="Veneault-Fourrey C."/>
            <person name="LaButti K."/>
            <person name="Lindquist E.A."/>
            <person name="Lipzen A."/>
            <person name="Lundell T."/>
            <person name="Morin E."/>
            <person name="Murat C."/>
            <person name="Riley R."/>
            <person name="Ohm R."/>
            <person name="Sun H."/>
            <person name="Tunlid A."/>
            <person name="Henrissat B."/>
            <person name="Grigoriev I.V."/>
            <person name="Hibbett D.S."/>
            <person name="Martin F."/>
        </authorList>
    </citation>
    <scope>NUCLEOTIDE SEQUENCE [LARGE SCALE GENOMIC DNA]</scope>
    <source>
        <strain evidence="3">MUT 4182</strain>
    </source>
</reference>
<reference evidence="2 3" key="1">
    <citation type="submission" date="2014-04" db="EMBL/GenBank/DDBJ databases">
        <authorList>
            <consortium name="DOE Joint Genome Institute"/>
            <person name="Kuo A."/>
            <person name="Girlanda M."/>
            <person name="Perotto S."/>
            <person name="Kohler A."/>
            <person name="Nagy L.G."/>
            <person name="Floudas D."/>
            <person name="Copeland A."/>
            <person name="Barry K.W."/>
            <person name="Cichocki N."/>
            <person name="Veneault-Fourrey C."/>
            <person name="LaButti K."/>
            <person name="Lindquist E.A."/>
            <person name="Lipzen A."/>
            <person name="Lundell T."/>
            <person name="Morin E."/>
            <person name="Murat C."/>
            <person name="Sun H."/>
            <person name="Tunlid A."/>
            <person name="Henrissat B."/>
            <person name="Grigoriev I.V."/>
            <person name="Hibbett D.S."/>
            <person name="Martin F."/>
            <person name="Nordberg H.P."/>
            <person name="Cantor M.N."/>
            <person name="Hua S.X."/>
        </authorList>
    </citation>
    <scope>NUCLEOTIDE SEQUENCE [LARGE SCALE GENOMIC DNA]</scope>
    <source>
        <strain evidence="2 3">MUT 4182</strain>
    </source>
</reference>
<dbReference type="Proteomes" id="UP000054248">
    <property type="component" value="Unassembled WGS sequence"/>
</dbReference>
<feature type="region of interest" description="Disordered" evidence="1">
    <location>
        <begin position="155"/>
        <end position="216"/>
    </location>
</feature>
<accession>A0A0C3Q017</accession>
<dbReference type="HOGENOM" id="CLU_556908_0_0_1"/>
<evidence type="ECO:0000256" key="1">
    <source>
        <dbReference type="SAM" id="MobiDB-lite"/>
    </source>
</evidence>
<feature type="region of interest" description="Disordered" evidence="1">
    <location>
        <begin position="1"/>
        <end position="25"/>
    </location>
</feature>
<dbReference type="AlphaFoldDB" id="A0A0C3Q017"/>
<dbReference type="EMBL" id="KN823926">
    <property type="protein sequence ID" value="KIO15606.1"/>
    <property type="molecule type" value="Genomic_DNA"/>
</dbReference>